<sequence length="101" mass="10782">MCRRPDGPDAPSDGPDARPMGSDGPIGPDLKNPKKIEFFARHRTFFFSSGVRPAAARGFYRDGCDGSGRVGGLVSWMVLWVSHGLRVFTGVERACLGGGEG</sequence>
<dbReference type="EnsemblPlants" id="evm.model.03.1705">
    <property type="protein sequence ID" value="cds.evm.model.03.1705"/>
    <property type="gene ID" value="evm.TU.03.1705"/>
</dbReference>
<feature type="region of interest" description="Disordered" evidence="1">
    <location>
        <begin position="1"/>
        <end position="32"/>
    </location>
</feature>
<dbReference type="Gramene" id="evm.model.03.1705">
    <property type="protein sequence ID" value="cds.evm.model.03.1705"/>
    <property type="gene ID" value="evm.TU.03.1705"/>
</dbReference>
<organism evidence="2 3">
    <name type="scientific">Cannabis sativa</name>
    <name type="common">Hemp</name>
    <name type="synonym">Marijuana</name>
    <dbReference type="NCBI Taxonomy" id="3483"/>
    <lineage>
        <taxon>Eukaryota</taxon>
        <taxon>Viridiplantae</taxon>
        <taxon>Streptophyta</taxon>
        <taxon>Embryophyta</taxon>
        <taxon>Tracheophyta</taxon>
        <taxon>Spermatophyta</taxon>
        <taxon>Magnoliopsida</taxon>
        <taxon>eudicotyledons</taxon>
        <taxon>Gunneridae</taxon>
        <taxon>Pentapetalae</taxon>
        <taxon>rosids</taxon>
        <taxon>fabids</taxon>
        <taxon>Rosales</taxon>
        <taxon>Cannabaceae</taxon>
        <taxon>Cannabis</taxon>
    </lineage>
</organism>
<reference evidence="2" key="2">
    <citation type="submission" date="2021-03" db="UniProtKB">
        <authorList>
            <consortium name="EnsemblPlants"/>
        </authorList>
    </citation>
    <scope>IDENTIFICATION</scope>
</reference>
<dbReference type="Proteomes" id="UP000596661">
    <property type="component" value="Chromosome 3"/>
</dbReference>
<evidence type="ECO:0000313" key="3">
    <source>
        <dbReference type="Proteomes" id="UP000596661"/>
    </source>
</evidence>
<dbReference type="EMBL" id="UZAU01000330">
    <property type="status" value="NOT_ANNOTATED_CDS"/>
    <property type="molecule type" value="Genomic_DNA"/>
</dbReference>
<name>A0A803P6C8_CANSA</name>
<dbReference type="AlphaFoldDB" id="A0A803P6C8"/>
<proteinExistence type="predicted"/>
<keyword evidence="3" id="KW-1185">Reference proteome</keyword>
<feature type="compositionally biased region" description="Low complexity" evidence="1">
    <location>
        <begin position="9"/>
        <end position="19"/>
    </location>
</feature>
<protein>
    <submittedName>
        <fullName evidence="2">Uncharacterized protein</fullName>
    </submittedName>
</protein>
<evidence type="ECO:0000256" key="1">
    <source>
        <dbReference type="SAM" id="MobiDB-lite"/>
    </source>
</evidence>
<evidence type="ECO:0000313" key="2">
    <source>
        <dbReference type="EnsemblPlants" id="cds.evm.model.03.1705"/>
    </source>
</evidence>
<accession>A0A803P6C8</accession>
<reference evidence="2" key="1">
    <citation type="submission" date="2018-11" db="EMBL/GenBank/DDBJ databases">
        <authorList>
            <person name="Grassa J C."/>
        </authorList>
    </citation>
    <scope>NUCLEOTIDE SEQUENCE [LARGE SCALE GENOMIC DNA]</scope>
</reference>